<keyword evidence="2" id="KW-1185">Reference proteome</keyword>
<dbReference type="EMBL" id="CP084930">
    <property type="protein sequence ID" value="USI73840.1"/>
    <property type="molecule type" value="Genomic_DNA"/>
</dbReference>
<dbReference type="InterPro" id="IPR043856">
    <property type="entry name" value="DUF5818"/>
</dbReference>
<name>A0ABY4XA59_9SPHN</name>
<dbReference type="RefSeq" id="WP_252167646.1">
    <property type="nucleotide sequence ID" value="NZ_CP084930.1"/>
</dbReference>
<gene>
    <name evidence="1" type="ORF">LHA26_05065</name>
</gene>
<dbReference type="Proteomes" id="UP001056937">
    <property type="component" value="Chromosome 1"/>
</dbReference>
<sequence length="65" mass="7082">MRGDSFVDSGTLVREAGGFVLRRDSGGAVLLELNRLPVDHVEKKVFVTGIYVEAGRVEVRALRPA</sequence>
<proteinExistence type="predicted"/>
<organism evidence="1 2">
    <name type="scientific">Sphingomonas morindae</name>
    <dbReference type="NCBI Taxonomy" id="1541170"/>
    <lineage>
        <taxon>Bacteria</taxon>
        <taxon>Pseudomonadati</taxon>
        <taxon>Pseudomonadota</taxon>
        <taxon>Alphaproteobacteria</taxon>
        <taxon>Sphingomonadales</taxon>
        <taxon>Sphingomonadaceae</taxon>
        <taxon>Sphingomonas</taxon>
    </lineage>
</organism>
<reference evidence="1" key="1">
    <citation type="journal article" date="2022" name="Toxins">
        <title>Genomic Analysis of Sphingopyxis sp. USTB-05 for Biodegrading Cyanobacterial Hepatotoxins.</title>
        <authorList>
            <person name="Liu C."/>
            <person name="Xu Q."/>
            <person name="Zhao Z."/>
            <person name="Zhang H."/>
            <person name="Liu X."/>
            <person name="Yin C."/>
            <person name="Liu Y."/>
            <person name="Yan H."/>
        </authorList>
    </citation>
    <scope>NUCLEOTIDE SEQUENCE</scope>
    <source>
        <strain evidence="1">NBD5</strain>
    </source>
</reference>
<evidence type="ECO:0000313" key="2">
    <source>
        <dbReference type="Proteomes" id="UP001056937"/>
    </source>
</evidence>
<protein>
    <submittedName>
        <fullName evidence="1">DUF5818 domain-containing protein</fullName>
    </submittedName>
</protein>
<dbReference type="Pfam" id="PF19135">
    <property type="entry name" value="DUF5818"/>
    <property type="match status" value="1"/>
</dbReference>
<evidence type="ECO:0000313" key="1">
    <source>
        <dbReference type="EMBL" id="USI73840.1"/>
    </source>
</evidence>
<accession>A0ABY4XA59</accession>